<protein>
    <submittedName>
        <fullName evidence="1">Uncharacterized protein</fullName>
    </submittedName>
</protein>
<evidence type="ECO:0000313" key="2">
    <source>
        <dbReference type="Proteomes" id="UP001596023"/>
    </source>
</evidence>
<reference evidence="2" key="1">
    <citation type="journal article" date="2019" name="Int. J. Syst. Evol. Microbiol.">
        <title>The Global Catalogue of Microorganisms (GCM) 10K type strain sequencing project: providing services to taxonomists for standard genome sequencing and annotation.</title>
        <authorList>
            <consortium name="The Broad Institute Genomics Platform"/>
            <consortium name="The Broad Institute Genome Sequencing Center for Infectious Disease"/>
            <person name="Wu L."/>
            <person name="Ma J."/>
        </authorList>
    </citation>
    <scope>NUCLEOTIDE SEQUENCE [LARGE SCALE GENOMIC DNA]</scope>
    <source>
        <strain evidence="2">CCUG 66188</strain>
    </source>
</reference>
<organism evidence="1 2">
    <name type="scientific">Dysgonomonas termitidis</name>
    <dbReference type="NCBI Taxonomy" id="1516126"/>
    <lineage>
        <taxon>Bacteria</taxon>
        <taxon>Pseudomonadati</taxon>
        <taxon>Bacteroidota</taxon>
        <taxon>Bacteroidia</taxon>
        <taxon>Bacteroidales</taxon>
        <taxon>Dysgonomonadaceae</taxon>
        <taxon>Dysgonomonas</taxon>
    </lineage>
</organism>
<name>A0ABV9KZN3_9BACT</name>
<dbReference type="Proteomes" id="UP001596023">
    <property type="component" value="Unassembled WGS sequence"/>
</dbReference>
<evidence type="ECO:0000313" key="1">
    <source>
        <dbReference type="EMBL" id="MFC4675141.1"/>
    </source>
</evidence>
<sequence>MFSICRINRNPFCPVLLGIKPVCGKLPVWYYKVVASGYNYLLLINRMLHLYGIA</sequence>
<dbReference type="RefSeq" id="WP_379998095.1">
    <property type="nucleotide sequence ID" value="NZ_JBHSGN010000091.1"/>
</dbReference>
<proteinExistence type="predicted"/>
<keyword evidence="2" id="KW-1185">Reference proteome</keyword>
<gene>
    <name evidence="1" type="ORF">ACFO6W_15680</name>
</gene>
<accession>A0ABV9KZN3</accession>
<comment type="caution">
    <text evidence="1">The sequence shown here is derived from an EMBL/GenBank/DDBJ whole genome shotgun (WGS) entry which is preliminary data.</text>
</comment>
<dbReference type="EMBL" id="JBHSGN010000091">
    <property type="protein sequence ID" value="MFC4675141.1"/>
    <property type="molecule type" value="Genomic_DNA"/>
</dbReference>